<feature type="compositionally biased region" description="Polar residues" evidence="2">
    <location>
        <begin position="119"/>
        <end position="132"/>
    </location>
</feature>
<protein>
    <submittedName>
        <fullName evidence="3">Uncharacterized protein</fullName>
    </submittedName>
</protein>
<organism evidence="3 4">
    <name type="scientific">Lasiosphaeria ovina</name>
    <dbReference type="NCBI Taxonomy" id="92902"/>
    <lineage>
        <taxon>Eukaryota</taxon>
        <taxon>Fungi</taxon>
        <taxon>Dikarya</taxon>
        <taxon>Ascomycota</taxon>
        <taxon>Pezizomycotina</taxon>
        <taxon>Sordariomycetes</taxon>
        <taxon>Sordariomycetidae</taxon>
        <taxon>Sordariales</taxon>
        <taxon>Lasiosphaeriaceae</taxon>
        <taxon>Lasiosphaeria</taxon>
    </lineage>
</organism>
<reference evidence="3" key="2">
    <citation type="submission" date="2023-06" db="EMBL/GenBank/DDBJ databases">
        <authorList>
            <consortium name="Lawrence Berkeley National Laboratory"/>
            <person name="Haridas S."/>
            <person name="Hensen N."/>
            <person name="Bonometti L."/>
            <person name="Westerberg I."/>
            <person name="Brannstrom I.O."/>
            <person name="Guillou S."/>
            <person name="Cros-Aarteil S."/>
            <person name="Calhoun S."/>
            <person name="Kuo A."/>
            <person name="Mondo S."/>
            <person name="Pangilinan J."/>
            <person name="Riley R."/>
            <person name="Labutti K."/>
            <person name="Andreopoulos B."/>
            <person name="Lipzen A."/>
            <person name="Chen C."/>
            <person name="Yanf M."/>
            <person name="Daum C."/>
            <person name="Ng V."/>
            <person name="Clum A."/>
            <person name="Steindorff A."/>
            <person name="Ohm R."/>
            <person name="Martin F."/>
            <person name="Silar P."/>
            <person name="Natvig D."/>
            <person name="Lalanne C."/>
            <person name="Gautier V."/>
            <person name="Ament-Velasquez S.L."/>
            <person name="Kruys A."/>
            <person name="Hutchinson M.I."/>
            <person name="Powell A.J."/>
            <person name="Barry K."/>
            <person name="Miller A.N."/>
            <person name="Grigoriev I.V."/>
            <person name="Debuchy R."/>
            <person name="Gladieux P."/>
            <person name="Thoren M.H."/>
            <person name="Johannesson H."/>
        </authorList>
    </citation>
    <scope>NUCLEOTIDE SEQUENCE</scope>
    <source>
        <strain evidence="3">CBS 958.72</strain>
    </source>
</reference>
<proteinExistence type="predicted"/>
<evidence type="ECO:0000313" key="3">
    <source>
        <dbReference type="EMBL" id="KAK3361866.1"/>
    </source>
</evidence>
<name>A0AAE0MYL7_9PEZI</name>
<sequence>MPPSSPLRPPRPRPFKGKPMMRPGRKLGQYVNRRVTPKFHSVPHFNIYTHKSPKIQRSKQRQVKVFFFIQPRYPPLNRSAIPAMFGFGDEDKEAGHHLLGHDDSALATDETARGTAWDNVQSAGSGRTTPNHSEIWEQDPLHDGSHELHDISKASRSDSTTRSSQKDTRRPRRQRPPPEDLAGAATELEGEFERIFTPMKKAQEDRTRFHNELDAACEAYAARLEEMREEHRALERAIERPWLLARRRRQWERFAAVVRRFNTVATCFYGGTVGHLDEVPPQVPWPPPHLTRMKEHHADAARALHEAHRAVVDDLRTKHQCELDDEGRPRSKHVCVNRSLLLDEGRGGGCGEDGPVPTDDDAE</sequence>
<keyword evidence="4" id="KW-1185">Reference proteome</keyword>
<gene>
    <name evidence="3" type="ORF">B0T24DRAFT_640249</name>
</gene>
<feature type="compositionally biased region" description="Basic and acidic residues" evidence="2">
    <location>
        <begin position="139"/>
        <end position="156"/>
    </location>
</feature>
<dbReference type="Proteomes" id="UP001287356">
    <property type="component" value="Unassembled WGS sequence"/>
</dbReference>
<feature type="region of interest" description="Disordered" evidence="2">
    <location>
        <begin position="119"/>
        <end position="183"/>
    </location>
</feature>
<dbReference type="AlphaFoldDB" id="A0AAE0MYL7"/>
<dbReference type="EMBL" id="JAULSN010000010">
    <property type="protein sequence ID" value="KAK3361866.1"/>
    <property type="molecule type" value="Genomic_DNA"/>
</dbReference>
<accession>A0AAE0MYL7</accession>
<feature type="coiled-coil region" evidence="1">
    <location>
        <begin position="210"/>
        <end position="237"/>
    </location>
</feature>
<evidence type="ECO:0000256" key="1">
    <source>
        <dbReference type="SAM" id="Coils"/>
    </source>
</evidence>
<evidence type="ECO:0000313" key="4">
    <source>
        <dbReference type="Proteomes" id="UP001287356"/>
    </source>
</evidence>
<evidence type="ECO:0000256" key="2">
    <source>
        <dbReference type="SAM" id="MobiDB-lite"/>
    </source>
</evidence>
<comment type="caution">
    <text evidence="3">The sequence shown here is derived from an EMBL/GenBank/DDBJ whole genome shotgun (WGS) entry which is preliminary data.</text>
</comment>
<feature type="region of interest" description="Disordered" evidence="2">
    <location>
        <begin position="1"/>
        <end position="25"/>
    </location>
</feature>
<keyword evidence="1" id="KW-0175">Coiled coil</keyword>
<feature type="region of interest" description="Disordered" evidence="2">
    <location>
        <begin position="342"/>
        <end position="363"/>
    </location>
</feature>
<reference evidence="3" key="1">
    <citation type="journal article" date="2023" name="Mol. Phylogenet. Evol.">
        <title>Genome-scale phylogeny and comparative genomics of the fungal order Sordariales.</title>
        <authorList>
            <person name="Hensen N."/>
            <person name="Bonometti L."/>
            <person name="Westerberg I."/>
            <person name="Brannstrom I.O."/>
            <person name="Guillou S."/>
            <person name="Cros-Aarteil S."/>
            <person name="Calhoun S."/>
            <person name="Haridas S."/>
            <person name="Kuo A."/>
            <person name="Mondo S."/>
            <person name="Pangilinan J."/>
            <person name="Riley R."/>
            <person name="LaButti K."/>
            <person name="Andreopoulos B."/>
            <person name="Lipzen A."/>
            <person name="Chen C."/>
            <person name="Yan M."/>
            <person name="Daum C."/>
            <person name="Ng V."/>
            <person name="Clum A."/>
            <person name="Steindorff A."/>
            <person name="Ohm R.A."/>
            <person name="Martin F."/>
            <person name="Silar P."/>
            <person name="Natvig D.O."/>
            <person name="Lalanne C."/>
            <person name="Gautier V."/>
            <person name="Ament-Velasquez S.L."/>
            <person name="Kruys A."/>
            <person name="Hutchinson M.I."/>
            <person name="Powell A.J."/>
            <person name="Barry K."/>
            <person name="Miller A.N."/>
            <person name="Grigoriev I.V."/>
            <person name="Debuchy R."/>
            <person name="Gladieux P."/>
            <person name="Hiltunen Thoren M."/>
            <person name="Johannesson H."/>
        </authorList>
    </citation>
    <scope>NUCLEOTIDE SEQUENCE</scope>
    <source>
        <strain evidence="3">CBS 958.72</strain>
    </source>
</reference>